<comment type="caution">
    <text evidence="3">The sequence shown here is derived from an EMBL/GenBank/DDBJ whole genome shotgun (WGS) entry which is preliminary data.</text>
</comment>
<dbReference type="Pfam" id="PF16078">
    <property type="entry name" value="2-oxogl_dehyd_N"/>
    <property type="match status" value="1"/>
</dbReference>
<name>A0A7J8D7B6_ROUAE</name>
<evidence type="ECO:0000259" key="2">
    <source>
        <dbReference type="Pfam" id="PF16078"/>
    </source>
</evidence>
<feature type="domain" description="2-oxoglutarate dehydrogenase E1 component N-terminal" evidence="2">
    <location>
        <begin position="48"/>
        <end position="74"/>
    </location>
</feature>
<organism evidence="3 4">
    <name type="scientific">Rousettus aegyptiacus</name>
    <name type="common">Egyptian fruit bat</name>
    <name type="synonym">Pteropus aegyptiacus</name>
    <dbReference type="NCBI Taxonomy" id="9407"/>
    <lineage>
        <taxon>Eukaryota</taxon>
        <taxon>Metazoa</taxon>
        <taxon>Chordata</taxon>
        <taxon>Craniata</taxon>
        <taxon>Vertebrata</taxon>
        <taxon>Euteleostomi</taxon>
        <taxon>Mammalia</taxon>
        <taxon>Eutheria</taxon>
        <taxon>Laurasiatheria</taxon>
        <taxon>Chiroptera</taxon>
        <taxon>Yinpterochiroptera</taxon>
        <taxon>Pteropodoidea</taxon>
        <taxon>Pteropodidae</taxon>
        <taxon>Rousettinae</taxon>
        <taxon>Rousettus</taxon>
    </lineage>
</organism>
<reference evidence="3 4" key="1">
    <citation type="journal article" date="2020" name="Nature">
        <title>Six reference-quality genomes reveal evolution of bat adaptations.</title>
        <authorList>
            <person name="Jebb D."/>
            <person name="Huang Z."/>
            <person name="Pippel M."/>
            <person name="Hughes G.M."/>
            <person name="Lavrichenko K."/>
            <person name="Devanna P."/>
            <person name="Winkler S."/>
            <person name="Jermiin L.S."/>
            <person name="Skirmuntt E.C."/>
            <person name="Katzourakis A."/>
            <person name="Burkitt-Gray L."/>
            <person name="Ray D.A."/>
            <person name="Sullivan K.A.M."/>
            <person name="Roscito J.G."/>
            <person name="Kirilenko B.M."/>
            <person name="Davalos L.M."/>
            <person name="Corthals A.P."/>
            <person name="Power M.L."/>
            <person name="Jones G."/>
            <person name="Ransome R.D."/>
            <person name="Dechmann D.K.N."/>
            <person name="Locatelli A.G."/>
            <person name="Puechmaille S.J."/>
            <person name="Fedrigo O."/>
            <person name="Jarvis E.D."/>
            <person name="Hiller M."/>
            <person name="Vernes S.C."/>
            <person name="Myers E.W."/>
            <person name="Teeling E.C."/>
        </authorList>
    </citation>
    <scope>NUCLEOTIDE SEQUENCE [LARGE SCALE GENOMIC DNA]</scope>
    <source>
        <strain evidence="3">MRouAeg1</strain>
        <tissue evidence="3">Muscle</tissue>
    </source>
</reference>
<dbReference type="InterPro" id="IPR032106">
    <property type="entry name" value="2-oxogl_dehyd_N"/>
</dbReference>
<keyword evidence="4" id="KW-1185">Reference proteome</keyword>
<dbReference type="EMBL" id="JACASE010000013">
    <property type="protein sequence ID" value="KAF6419077.1"/>
    <property type="molecule type" value="Genomic_DNA"/>
</dbReference>
<sequence>MFHLRTCAATLRPLTASQTVRTLSQARPAAARTLGQTRCYAAPVAAEPFLSGTSGSYVEEMYYAWLEDPKSVHKVSPQMPLTVRRAVQVRGVLRSWAQSPSHSPGTPQPAELARRARRGGFGRHVAPLERTPAPADASTRWRPWRPSRTGALHEQSDVSSWPGAWC</sequence>
<accession>A0A7J8D7B6</accession>
<feature type="region of interest" description="Disordered" evidence="1">
    <location>
        <begin position="122"/>
        <end position="166"/>
    </location>
</feature>
<proteinExistence type="predicted"/>
<evidence type="ECO:0000313" key="4">
    <source>
        <dbReference type="Proteomes" id="UP000593571"/>
    </source>
</evidence>
<evidence type="ECO:0000313" key="3">
    <source>
        <dbReference type="EMBL" id="KAF6419077.1"/>
    </source>
</evidence>
<dbReference type="Proteomes" id="UP000593571">
    <property type="component" value="Unassembled WGS sequence"/>
</dbReference>
<gene>
    <name evidence="3" type="ORF">HJG63_014556</name>
</gene>
<evidence type="ECO:0000256" key="1">
    <source>
        <dbReference type="SAM" id="MobiDB-lite"/>
    </source>
</evidence>
<dbReference type="AlphaFoldDB" id="A0A7J8D7B6"/>
<protein>
    <submittedName>
        <fullName evidence="3">Oxoglutarate dehydrogenase</fullName>
    </submittedName>
</protein>